<keyword evidence="3" id="KW-1185">Reference proteome</keyword>
<dbReference type="Proteomes" id="UP001203410">
    <property type="component" value="Unassembled WGS sequence"/>
</dbReference>
<name>A0ABT0RTE8_9SPHN</name>
<dbReference type="InterPro" id="IPR041657">
    <property type="entry name" value="HTH_17"/>
</dbReference>
<sequence length="58" mass="6490">MQKIFYSVREAKDALNIGRSKLYQFILSGELESVKIGQRRLIRVESLTAFANSLASAA</sequence>
<dbReference type="NCBIfam" id="TIGR01764">
    <property type="entry name" value="excise"/>
    <property type="match status" value="1"/>
</dbReference>
<dbReference type="RefSeq" id="WP_249903637.1">
    <property type="nucleotide sequence ID" value="NZ_JAMGBA010000001.1"/>
</dbReference>
<feature type="domain" description="Helix-turn-helix" evidence="1">
    <location>
        <begin position="5"/>
        <end position="53"/>
    </location>
</feature>
<evidence type="ECO:0000259" key="1">
    <source>
        <dbReference type="Pfam" id="PF12728"/>
    </source>
</evidence>
<protein>
    <submittedName>
        <fullName evidence="2">Helix-turn-helix domain-containing protein</fullName>
    </submittedName>
</protein>
<reference evidence="2 3" key="1">
    <citation type="submission" date="2022-05" db="EMBL/GenBank/DDBJ databases">
        <authorList>
            <person name="Jo J.-H."/>
            <person name="Im W.-T."/>
        </authorList>
    </citation>
    <scope>NUCLEOTIDE SEQUENCE [LARGE SCALE GENOMIC DNA]</scope>
    <source>
        <strain evidence="2 3">NSE70-1</strain>
    </source>
</reference>
<gene>
    <name evidence="2" type="ORF">LZ496_05790</name>
</gene>
<organism evidence="2 3">
    <name type="scientific">Sphingomonas caseinilyticus</name>
    <dbReference type="NCBI Taxonomy" id="2908205"/>
    <lineage>
        <taxon>Bacteria</taxon>
        <taxon>Pseudomonadati</taxon>
        <taxon>Pseudomonadota</taxon>
        <taxon>Alphaproteobacteria</taxon>
        <taxon>Sphingomonadales</taxon>
        <taxon>Sphingomonadaceae</taxon>
        <taxon>Sphingomonas</taxon>
    </lineage>
</organism>
<accession>A0ABT0RTE8</accession>
<evidence type="ECO:0000313" key="3">
    <source>
        <dbReference type="Proteomes" id="UP001203410"/>
    </source>
</evidence>
<evidence type="ECO:0000313" key="2">
    <source>
        <dbReference type="EMBL" id="MCL6698292.1"/>
    </source>
</evidence>
<dbReference type="Pfam" id="PF12728">
    <property type="entry name" value="HTH_17"/>
    <property type="match status" value="1"/>
</dbReference>
<dbReference type="InterPro" id="IPR010093">
    <property type="entry name" value="SinI_DNA-bd"/>
</dbReference>
<dbReference type="EMBL" id="JAMGBA010000001">
    <property type="protein sequence ID" value="MCL6698292.1"/>
    <property type="molecule type" value="Genomic_DNA"/>
</dbReference>
<proteinExistence type="predicted"/>
<comment type="caution">
    <text evidence="2">The sequence shown here is derived from an EMBL/GenBank/DDBJ whole genome shotgun (WGS) entry which is preliminary data.</text>
</comment>